<reference evidence="1 2" key="1">
    <citation type="submission" date="2023-06" db="EMBL/GenBank/DDBJ databases">
        <title>Pelomonas sp. PFR6 16S ribosomal RNA gene Genome sequencing and assembly.</title>
        <authorList>
            <person name="Woo H."/>
        </authorList>
    </citation>
    <scope>NUCLEOTIDE SEQUENCE [LARGE SCALE GENOMIC DNA]</scope>
    <source>
        <strain evidence="1 2">PFR6</strain>
    </source>
</reference>
<dbReference type="RefSeq" id="WP_290359435.1">
    <property type="nucleotide sequence ID" value="NZ_JAUHHC010000003.1"/>
</dbReference>
<gene>
    <name evidence="1" type="ORF">QWJ38_12640</name>
</gene>
<keyword evidence="2" id="KW-1185">Reference proteome</keyword>
<name>A0ABT8DS25_9BURK</name>
<dbReference type="Proteomes" id="UP001228044">
    <property type="component" value="Unassembled WGS sequence"/>
</dbReference>
<evidence type="ECO:0000313" key="1">
    <source>
        <dbReference type="EMBL" id="MDN3921131.1"/>
    </source>
</evidence>
<accession>A0ABT8DS25</accession>
<dbReference type="EMBL" id="JAUHHC010000003">
    <property type="protein sequence ID" value="MDN3921131.1"/>
    <property type="molecule type" value="Genomic_DNA"/>
</dbReference>
<proteinExistence type="predicted"/>
<organism evidence="1 2">
    <name type="scientific">Roseateles violae</name>
    <dbReference type="NCBI Taxonomy" id="3058042"/>
    <lineage>
        <taxon>Bacteria</taxon>
        <taxon>Pseudomonadati</taxon>
        <taxon>Pseudomonadota</taxon>
        <taxon>Betaproteobacteria</taxon>
        <taxon>Burkholderiales</taxon>
        <taxon>Sphaerotilaceae</taxon>
        <taxon>Roseateles</taxon>
    </lineage>
</organism>
<sequence>MLAAKPLSPNAFGVTASNTALRNKHETKALPGLKKSSEAAFVGEFQARFAETGLDPAGFL</sequence>
<comment type="caution">
    <text evidence="1">The sequence shown here is derived from an EMBL/GenBank/DDBJ whole genome shotgun (WGS) entry which is preliminary data.</text>
</comment>
<evidence type="ECO:0000313" key="2">
    <source>
        <dbReference type="Proteomes" id="UP001228044"/>
    </source>
</evidence>
<protein>
    <submittedName>
        <fullName evidence="1">Uncharacterized protein</fullName>
    </submittedName>
</protein>